<keyword evidence="1" id="KW-0812">Transmembrane</keyword>
<keyword evidence="1" id="KW-0472">Membrane</keyword>
<evidence type="ECO:0000313" key="2">
    <source>
        <dbReference type="EMBL" id="MDC3986063.1"/>
    </source>
</evidence>
<keyword evidence="3" id="KW-1185">Reference proteome</keyword>
<feature type="transmembrane region" description="Helical" evidence="1">
    <location>
        <begin position="36"/>
        <end position="54"/>
    </location>
</feature>
<protein>
    <submittedName>
        <fullName evidence="2">Uncharacterized protein</fullName>
    </submittedName>
</protein>
<keyword evidence="1" id="KW-1133">Transmembrane helix</keyword>
<dbReference type="AlphaFoldDB" id="A0A9X4AVA2"/>
<gene>
    <name evidence="2" type="ORF">KEG57_36640</name>
</gene>
<name>A0A9X4AVA2_9BACT</name>
<evidence type="ECO:0000256" key="1">
    <source>
        <dbReference type="SAM" id="Phobius"/>
    </source>
</evidence>
<sequence length="99" mass="10006">MSGHGTTLGTLLLIVGLFVGFGVSESLTGVLPLDARGSALVAGGVVIAGGDVAIRTRWGMGRSTERYLLPGNGPRLGFAPAWVIGLGLLILEAVLSFGS</sequence>
<feature type="transmembrane region" description="Helical" evidence="1">
    <location>
        <begin position="75"/>
        <end position="97"/>
    </location>
</feature>
<organism evidence="2 3">
    <name type="scientific">Polyangium jinanense</name>
    <dbReference type="NCBI Taxonomy" id="2829994"/>
    <lineage>
        <taxon>Bacteria</taxon>
        <taxon>Pseudomonadati</taxon>
        <taxon>Myxococcota</taxon>
        <taxon>Polyangia</taxon>
        <taxon>Polyangiales</taxon>
        <taxon>Polyangiaceae</taxon>
        <taxon>Polyangium</taxon>
    </lineage>
</organism>
<dbReference type="RefSeq" id="WP_272428481.1">
    <property type="nucleotide sequence ID" value="NZ_JAGTJJ010000034.1"/>
</dbReference>
<proteinExistence type="predicted"/>
<reference evidence="2 3" key="1">
    <citation type="submission" date="2021-04" db="EMBL/GenBank/DDBJ databases">
        <title>Genome analysis of Polyangium sp.</title>
        <authorList>
            <person name="Li Y."/>
            <person name="Wang J."/>
        </authorList>
    </citation>
    <scope>NUCLEOTIDE SEQUENCE [LARGE SCALE GENOMIC DNA]</scope>
    <source>
        <strain evidence="2 3">SDU14</strain>
    </source>
</reference>
<accession>A0A9X4AVA2</accession>
<dbReference type="Proteomes" id="UP001151081">
    <property type="component" value="Unassembled WGS sequence"/>
</dbReference>
<dbReference type="EMBL" id="JAGTJJ010000034">
    <property type="protein sequence ID" value="MDC3986063.1"/>
    <property type="molecule type" value="Genomic_DNA"/>
</dbReference>
<evidence type="ECO:0000313" key="3">
    <source>
        <dbReference type="Proteomes" id="UP001151081"/>
    </source>
</evidence>
<comment type="caution">
    <text evidence="2">The sequence shown here is derived from an EMBL/GenBank/DDBJ whole genome shotgun (WGS) entry which is preliminary data.</text>
</comment>